<dbReference type="Pfam" id="PF21052">
    <property type="entry name" value="EFR3_ARM"/>
    <property type="match status" value="1"/>
</dbReference>
<protein>
    <submittedName>
        <fullName evidence="2">SCAPER_N domain-containing protein</fullName>
    </submittedName>
</protein>
<evidence type="ECO:0000313" key="2">
    <source>
        <dbReference type="WBParaSite" id="maker-uti_cns_0045366-snap-gene-1.13-mRNA-1"/>
    </source>
</evidence>
<dbReference type="PANTHER" id="PTHR12444">
    <property type="entry name" value="PROTEIN EFR3 HOMOLOG CMP44E"/>
    <property type="match status" value="1"/>
</dbReference>
<dbReference type="PANTHER" id="PTHR12444:SF8">
    <property type="entry name" value="PROTEIN EFR3 HOMOLOG CMP44E"/>
    <property type="match status" value="1"/>
</dbReference>
<accession>A0A1I8J001</accession>
<sequence length="103" mass="11912">SLPGLLWHVQAANKQPNGPKLNSLTHYSCRNPEKLARIAEYLESRLQRDLYRRKTGHVFVSMDIIDNLIKSCQRLDNFICTYLAMVTSLLENKDPELQVWLIG</sequence>
<reference evidence="2" key="1">
    <citation type="submission" date="2016-11" db="UniProtKB">
        <authorList>
            <consortium name="WormBaseParasite"/>
        </authorList>
    </citation>
    <scope>IDENTIFICATION</scope>
</reference>
<proteinExistence type="predicted"/>
<dbReference type="InterPro" id="IPR051851">
    <property type="entry name" value="EFR3_Homologs"/>
</dbReference>
<name>A0A1I8J001_9PLAT</name>
<keyword evidence="1" id="KW-1185">Reference proteome</keyword>
<dbReference type="Proteomes" id="UP000095280">
    <property type="component" value="Unplaced"/>
</dbReference>
<dbReference type="AlphaFoldDB" id="A0A1I8J001"/>
<organism evidence="1 2">
    <name type="scientific">Macrostomum lignano</name>
    <dbReference type="NCBI Taxonomy" id="282301"/>
    <lineage>
        <taxon>Eukaryota</taxon>
        <taxon>Metazoa</taxon>
        <taxon>Spiralia</taxon>
        <taxon>Lophotrochozoa</taxon>
        <taxon>Platyhelminthes</taxon>
        <taxon>Rhabditophora</taxon>
        <taxon>Macrostomorpha</taxon>
        <taxon>Macrostomida</taxon>
        <taxon>Macrostomidae</taxon>
        <taxon>Macrostomum</taxon>
    </lineage>
</organism>
<dbReference type="InterPro" id="IPR049152">
    <property type="entry name" value="EFR3-like_ARM"/>
</dbReference>
<dbReference type="GO" id="GO:0005886">
    <property type="term" value="C:plasma membrane"/>
    <property type="evidence" value="ECO:0007669"/>
    <property type="project" value="TreeGrafter"/>
</dbReference>
<dbReference type="WBParaSite" id="maker-uti_cns_0045366-snap-gene-1.13-mRNA-1">
    <property type="protein sequence ID" value="maker-uti_cns_0045366-snap-gene-1.13-mRNA-1"/>
    <property type="gene ID" value="maker-uti_cns_0045366-snap-gene-1.13"/>
</dbReference>
<dbReference type="GO" id="GO:0072659">
    <property type="term" value="P:protein localization to plasma membrane"/>
    <property type="evidence" value="ECO:0007669"/>
    <property type="project" value="TreeGrafter"/>
</dbReference>
<evidence type="ECO:0000313" key="1">
    <source>
        <dbReference type="Proteomes" id="UP000095280"/>
    </source>
</evidence>